<evidence type="ECO:0008006" key="2">
    <source>
        <dbReference type="Google" id="ProtNLM"/>
    </source>
</evidence>
<name>T1BCK7_9ZZZZ</name>
<reference evidence="1" key="2">
    <citation type="journal article" date="2014" name="ISME J.">
        <title>Microbial stratification in low pH oxic and suboxic macroscopic growths along an acid mine drainage.</title>
        <authorList>
            <person name="Mendez-Garcia C."/>
            <person name="Mesa V."/>
            <person name="Sprenger R.R."/>
            <person name="Richter M."/>
            <person name="Diez M.S."/>
            <person name="Solano J."/>
            <person name="Bargiela R."/>
            <person name="Golyshina O.V."/>
            <person name="Manteca A."/>
            <person name="Ramos J.L."/>
            <person name="Gallego J.R."/>
            <person name="Llorente I."/>
            <person name="Martins Dos Santos V.A."/>
            <person name="Jensen O.N."/>
            <person name="Pelaez A.I."/>
            <person name="Sanchez J."/>
            <person name="Ferrer M."/>
        </authorList>
    </citation>
    <scope>NUCLEOTIDE SEQUENCE</scope>
</reference>
<sequence>EGSATFIFDFVHFEAKYEEVVSLLEVDQAKWLGVASREILEDQSFVTRVGPSGLISKQVEVYMGESRQAFGCVLLPIAWESHSAKFLFPRLEGDLEFSRVDETHVRLALRGSYRVPLGAFGEKIDKLIMHRMAESTVRSFLTGVSDEISSRLH</sequence>
<reference evidence="1" key="1">
    <citation type="submission" date="2013-08" db="EMBL/GenBank/DDBJ databases">
        <authorList>
            <person name="Mendez C."/>
            <person name="Richter M."/>
            <person name="Ferrer M."/>
            <person name="Sanchez J."/>
        </authorList>
    </citation>
    <scope>NUCLEOTIDE SEQUENCE</scope>
</reference>
<organism evidence="1">
    <name type="scientific">mine drainage metagenome</name>
    <dbReference type="NCBI Taxonomy" id="410659"/>
    <lineage>
        <taxon>unclassified sequences</taxon>
        <taxon>metagenomes</taxon>
        <taxon>ecological metagenomes</taxon>
    </lineage>
</organism>
<gene>
    <name evidence="1" type="ORF">B1A_06207</name>
</gene>
<dbReference type="AlphaFoldDB" id="T1BCK7"/>
<accession>T1BCK7</accession>
<comment type="caution">
    <text evidence="1">The sequence shown here is derived from an EMBL/GenBank/DDBJ whole genome shotgun (WGS) entry which is preliminary data.</text>
</comment>
<dbReference type="EMBL" id="AUZX01004509">
    <property type="protein sequence ID" value="EQD70636.1"/>
    <property type="molecule type" value="Genomic_DNA"/>
</dbReference>
<feature type="non-terminal residue" evidence="1">
    <location>
        <position position="1"/>
    </location>
</feature>
<proteinExistence type="predicted"/>
<evidence type="ECO:0000313" key="1">
    <source>
        <dbReference type="EMBL" id="EQD70636.1"/>
    </source>
</evidence>
<protein>
    <recommendedName>
        <fullName evidence="2">DUF1997 domain-containing protein</fullName>
    </recommendedName>
</protein>